<dbReference type="Gene3D" id="3.30.750.24">
    <property type="entry name" value="STAS domain"/>
    <property type="match status" value="1"/>
</dbReference>
<gene>
    <name evidence="1" type="ORF">TPAB3V08_LOCUS14960</name>
</gene>
<name>A0ABN7PJR8_TIMPD</name>
<dbReference type="Proteomes" id="UP001153148">
    <property type="component" value="Unassembled WGS sequence"/>
</dbReference>
<dbReference type="InterPro" id="IPR036513">
    <property type="entry name" value="STAS_dom_sf"/>
</dbReference>
<reference evidence="1" key="1">
    <citation type="submission" date="2021-03" db="EMBL/GenBank/DDBJ databases">
        <authorList>
            <person name="Tran Van P."/>
        </authorList>
    </citation>
    <scope>NUCLEOTIDE SEQUENCE</scope>
</reference>
<protein>
    <recommendedName>
        <fullName evidence="3">STAS domain-containing protein</fullName>
    </recommendedName>
</protein>
<evidence type="ECO:0008006" key="3">
    <source>
        <dbReference type="Google" id="ProtNLM"/>
    </source>
</evidence>
<sequence>MLRILGEEFSKIEIPVYVSGSSCPVYENLKRCGLFGEAESQFKIFPTVHDAVVFARTKATSNDQTFSVRL</sequence>
<evidence type="ECO:0000313" key="2">
    <source>
        <dbReference type="Proteomes" id="UP001153148"/>
    </source>
</evidence>
<dbReference type="EMBL" id="CAJPIN010079979">
    <property type="protein sequence ID" value="CAG2068017.1"/>
    <property type="molecule type" value="Genomic_DNA"/>
</dbReference>
<keyword evidence="2" id="KW-1185">Reference proteome</keyword>
<evidence type="ECO:0000313" key="1">
    <source>
        <dbReference type="EMBL" id="CAG2068017.1"/>
    </source>
</evidence>
<accession>A0ABN7PJR8</accession>
<proteinExistence type="predicted"/>
<comment type="caution">
    <text evidence="1">The sequence shown here is derived from an EMBL/GenBank/DDBJ whole genome shotgun (WGS) entry which is preliminary data.</text>
</comment>
<organism evidence="1 2">
    <name type="scientific">Timema podura</name>
    <name type="common">Walking stick</name>
    <dbReference type="NCBI Taxonomy" id="61482"/>
    <lineage>
        <taxon>Eukaryota</taxon>
        <taxon>Metazoa</taxon>
        <taxon>Ecdysozoa</taxon>
        <taxon>Arthropoda</taxon>
        <taxon>Hexapoda</taxon>
        <taxon>Insecta</taxon>
        <taxon>Pterygota</taxon>
        <taxon>Neoptera</taxon>
        <taxon>Polyneoptera</taxon>
        <taxon>Phasmatodea</taxon>
        <taxon>Timematodea</taxon>
        <taxon>Timematoidea</taxon>
        <taxon>Timematidae</taxon>
        <taxon>Timema</taxon>
    </lineage>
</organism>